<sequence>MGGTNPVLNVLCVHNNVEPRSQQNSSKSRVTGKNSPWLQSWHEIPSLTLILLDSQENLVPKSSWVVVIKTKPRGRIESDQTKGEEPYQTDYPTPSKIVGDTGPLVSLATPQIADEVIDVGGDIHTVTPDMDDEEEQDAEAEDEEEGEFDVDDFSTEDEDNNEENLDLPSNDDD</sequence>
<name>A0ABU6YIA3_9FABA</name>
<feature type="compositionally biased region" description="Basic and acidic residues" evidence="1">
    <location>
        <begin position="74"/>
        <end position="85"/>
    </location>
</feature>
<feature type="region of interest" description="Disordered" evidence="1">
    <location>
        <begin position="121"/>
        <end position="173"/>
    </location>
</feature>
<keyword evidence="3" id="KW-1185">Reference proteome</keyword>
<dbReference type="EMBL" id="JASCZI010242130">
    <property type="protein sequence ID" value="MED6209739.1"/>
    <property type="molecule type" value="Genomic_DNA"/>
</dbReference>
<feature type="compositionally biased region" description="Acidic residues" evidence="1">
    <location>
        <begin position="129"/>
        <end position="173"/>
    </location>
</feature>
<reference evidence="2 3" key="1">
    <citation type="journal article" date="2023" name="Plants (Basel)">
        <title>Bridging the Gap: Combining Genomics and Transcriptomics Approaches to Understand Stylosanthes scabra, an Orphan Legume from the Brazilian Caatinga.</title>
        <authorList>
            <person name="Ferreira-Neto J.R.C."/>
            <person name="da Silva M.D."/>
            <person name="Binneck E."/>
            <person name="de Melo N.F."/>
            <person name="da Silva R.H."/>
            <person name="de Melo A.L.T.M."/>
            <person name="Pandolfi V."/>
            <person name="Bustamante F.O."/>
            <person name="Brasileiro-Vidal A.C."/>
            <person name="Benko-Iseppon A.M."/>
        </authorList>
    </citation>
    <scope>NUCLEOTIDE SEQUENCE [LARGE SCALE GENOMIC DNA]</scope>
    <source>
        <tissue evidence="2">Leaves</tissue>
    </source>
</reference>
<organism evidence="2 3">
    <name type="scientific">Stylosanthes scabra</name>
    <dbReference type="NCBI Taxonomy" id="79078"/>
    <lineage>
        <taxon>Eukaryota</taxon>
        <taxon>Viridiplantae</taxon>
        <taxon>Streptophyta</taxon>
        <taxon>Embryophyta</taxon>
        <taxon>Tracheophyta</taxon>
        <taxon>Spermatophyta</taxon>
        <taxon>Magnoliopsida</taxon>
        <taxon>eudicotyledons</taxon>
        <taxon>Gunneridae</taxon>
        <taxon>Pentapetalae</taxon>
        <taxon>rosids</taxon>
        <taxon>fabids</taxon>
        <taxon>Fabales</taxon>
        <taxon>Fabaceae</taxon>
        <taxon>Papilionoideae</taxon>
        <taxon>50 kb inversion clade</taxon>
        <taxon>dalbergioids sensu lato</taxon>
        <taxon>Dalbergieae</taxon>
        <taxon>Pterocarpus clade</taxon>
        <taxon>Stylosanthes</taxon>
    </lineage>
</organism>
<evidence type="ECO:0000313" key="2">
    <source>
        <dbReference type="EMBL" id="MED6209739.1"/>
    </source>
</evidence>
<evidence type="ECO:0000313" key="3">
    <source>
        <dbReference type="Proteomes" id="UP001341840"/>
    </source>
</evidence>
<accession>A0ABU6YIA3</accession>
<evidence type="ECO:0000256" key="1">
    <source>
        <dbReference type="SAM" id="MobiDB-lite"/>
    </source>
</evidence>
<comment type="caution">
    <text evidence="2">The sequence shown here is derived from an EMBL/GenBank/DDBJ whole genome shotgun (WGS) entry which is preliminary data.</text>
</comment>
<gene>
    <name evidence="2" type="ORF">PIB30_057653</name>
</gene>
<proteinExistence type="predicted"/>
<protein>
    <submittedName>
        <fullName evidence="2">Uncharacterized protein</fullName>
    </submittedName>
</protein>
<dbReference type="Proteomes" id="UP001341840">
    <property type="component" value="Unassembled WGS sequence"/>
</dbReference>
<feature type="region of interest" description="Disordered" evidence="1">
    <location>
        <begin position="74"/>
        <end position="102"/>
    </location>
</feature>